<dbReference type="PATRIC" id="fig|42253.5.peg.3314"/>
<keyword evidence="3" id="KW-1185">Reference proteome</keyword>
<dbReference type="Proteomes" id="UP000069205">
    <property type="component" value="Chromosome"/>
</dbReference>
<dbReference type="KEGG" id="nmv:NITMOv2_3360"/>
<gene>
    <name evidence="2" type="ORF">NITMOv2_3360</name>
</gene>
<dbReference type="EMBL" id="CP011801">
    <property type="protein sequence ID" value="ALA59752.1"/>
    <property type="molecule type" value="Genomic_DNA"/>
</dbReference>
<dbReference type="AlphaFoldDB" id="A0A0K2GGK3"/>
<evidence type="ECO:0000256" key="1">
    <source>
        <dbReference type="SAM" id="Phobius"/>
    </source>
</evidence>
<keyword evidence="1" id="KW-0812">Transmembrane</keyword>
<keyword evidence="1" id="KW-1133">Transmembrane helix</keyword>
<organism evidence="2 3">
    <name type="scientific">Nitrospira moscoviensis</name>
    <dbReference type="NCBI Taxonomy" id="42253"/>
    <lineage>
        <taxon>Bacteria</taxon>
        <taxon>Pseudomonadati</taxon>
        <taxon>Nitrospirota</taxon>
        <taxon>Nitrospiria</taxon>
        <taxon>Nitrospirales</taxon>
        <taxon>Nitrospiraceae</taxon>
        <taxon>Nitrospira</taxon>
    </lineage>
</organism>
<dbReference type="STRING" id="42253.NITMOv2_3360"/>
<keyword evidence="1" id="KW-0472">Membrane</keyword>
<feature type="transmembrane region" description="Helical" evidence="1">
    <location>
        <begin position="7"/>
        <end position="25"/>
    </location>
</feature>
<reference evidence="2 3" key="1">
    <citation type="journal article" date="2015" name="Proc. Natl. Acad. Sci. U.S.A.">
        <title>Expanded metabolic versatility of ubiquitous nitrite-oxidizing bacteria from the genus Nitrospira.</title>
        <authorList>
            <person name="Koch H."/>
            <person name="Lucker S."/>
            <person name="Albertsen M."/>
            <person name="Kitzinger K."/>
            <person name="Herbold C."/>
            <person name="Spieck E."/>
            <person name="Nielsen P.H."/>
            <person name="Wagner M."/>
            <person name="Daims H."/>
        </authorList>
    </citation>
    <scope>NUCLEOTIDE SEQUENCE [LARGE SCALE GENOMIC DNA]</scope>
    <source>
        <strain evidence="2 3">NSP M-1</strain>
    </source>
</reference>
<proteinExistence type="predicted"/>
<name>A0A0K2GGK3_NITMO</name>
<accession>A0A0K2GGK3</accession>
<protein>
    <submittedName>
        <fullName evidence="2">Uncharacterized protein</fullName>
    </submittedName>
</protein>
<sequence length="195" mass="20932">MDARQKTLLAVGLGVTWIGLTWWQWGTFQEPARVPLTNVSGLPPSGQGAGVKAGGLRVNLALLASARTQREATFTAPRNIFAVPQPDGTLPMGMNASAAVPIEPVSEETVAQQAAAVELAQYKYLGFLRMSEGRNRNKDVAVLSKNEEVVVVKVGDRVEDHLVLKAITPESVTIRDTGARIEQTLPLSEEPAPQP</sequence>
<evidence type="ECO:0000313" key="3">
    <source>
        <dbReference type="Proteomes" id="UP000069205"/>
    </source>
</evidence>
<dbReference type="OrthoDB" id="9796697at2"/>
<evidence type="ECO:0000313" key="2">
    <source>
        <dbReference type="EMBL" id="ALA59752.1"/>
    </source>
</evidence>
<dbReference type="RefSeq" id="WP_053380711.1">
    <property type="nucleotide sequence ID" value="NZ_CP011801.1"/>
</dbReference>